<dbReference type="AlphaFoldDB" id="A0A1D1UI89"/>
<gene>
    <name evidence="1" type="primary">RvY_00853</name>
    <name evidence="1" type="synonym">RvY_00853.1</name>
    <name evidence="1" type="ORF">RvY_00853-1</name>
</gene>
<protein>
    <submittedName>
        <fullName evidence="1">Uncharacterized protein</fullName>
    </submittedName>
</protein>
<comment type="caution">
    <text evidence="1">The sequence shown here is derived from an EMBL/GenBank/DDBJ whole genome shotgun (WGS) entry which is preliminary data.</text>
</comment>
<keyword evidence="2" id="KW-1185">Reference proteome</keyword>
<evidence type="ECO:0000313" key="1">
    <source>
        <dbReference type="EMBL" id="GAU88095.1"/>
    </source>
</evidence>
<name>A0A1D1UI89_RAMVA</name>
<dbReference type="EMBL" id="BDGG01000001">
    <property type="protein sequence ID" value="GAU88095.1"/>
    <property type="molecule type" value="Genomic_DNA"/>
</dbReference>
<sequence length="184" mass="21983">MLSSFFYNSPTSKSREFRDLKRWVRQTLWRLLPDRDIPASKRHCGEYSLEIHNLPVPNSALRQPSQIPSFFEPLALRSFACVFLEHGNSLWKVEFYSEKDMEMALENKQWEYLYGKCISLTRLDDHETVHQKRNWAFIHRNLQLDILLHADLFRSPRSRRVCKDWSDVLSPTRPWNEKSAVYVP</sequence>
<organism evidence="1 2">
    <name type="scientific">Ramazzottius varieornatus</name>
    <name type="common">Water bear</name>
    <name type="synonym">Tardigrade</name>
    <dbReference type="NCBI Taxonomy" id="947166"/>
    <lineage>
        <taxon>Eukaryota</taxon>
        <taxon>Metazoa</taxon>
        <taxon>Ecdysozoa</taxon>
        <taxon>Tardigrada</taxon>
        <taxon>Eutardigrada</taxon>
        <taxon>Parachela</taxon>
        <taxon>Hypsibioidea</taxon>
        <taxon>Ramazzottiidae</taxon>
        <taxon>Ramazzottius</taxon>
    </lineage>
</organism>
<evidence type="ECO:0000313" key="2">
    <source>
        <dbReference type="Proteomes" id="UP000186922"/>
    </source>
</evidence>
<proteinExistence type="predicted"/>
<accession>A0A1D1UI89</accession>
<dbReference type="Proteomes" id="UP000186922">
    <property type="component" value="Unassembled WGS sequence"/>
</dbReference>
<reference evidence="1 2" key="1">
    <citation type="journal article" date="2016" name="Nat. Commun.">
        <title>Extremotolerant tardigrade genome and improved radiotolerance of human cultured cells by tardigrade-unique protein.</title>
        <authorList>
            <person name="Hashimoto T."/>
            <person name="Horikawa D.D."/>
            <person name="Saito Y."/>
            <person name="Kuwahara H."/>
            <person name="Kozuka-Hata H."/>
            <person name="Shin-I T."/>
            <person name="Minakuchi Y."/>
            <person name="Ohishi K."/>
            <person name="Motoyama A."/>
            <person name="Aizu T."/>
            <person name="Enomoto A."/>
            <person name="Kondo K."/>
            <person name="Tanaka S."/>
            <person name="Hara Y."/>
            <person name="Koshikawa S."/>
            <person name="Sagara H."/>
            <person name="Miura T."/>
            <person name="Yokobori S."/>
            <person name="Miyagawa K."/>
            <person name="Suzuki Y."/>
            <person name="Kubo T."/>
            <person name="Oyama M."/>
            <person name="Kohara Y."/>
            <person name="Fujiyama A."/>
            <person name="Arakawa K."/>
            <person name="Katayama T."/>
            <person name="Toyoda A."/>
            <person name="Kunieda T."/>
        </authorList>
    </citation>
    <scope>NUCLEOTIDE SEQUENCE [LARGE SCALE GENOMIC DNA]</scope>
    <source>
        <strain evidence="1 2">YOKOZUNA-1</strain>
    </source>
</reference>